<comment type="caution">
    <text evidence="2">The sequence shown here is derived from an EMBL/GenBank/DDBJ whole genome shotgun (WGS) entry which is preliminary data.</text>
</comment>
<protein>
    <recommendedName>
        <fullName evidence="1">BTB domain-containing protein</fullName>
    </recommendedName>
</protein>
<dbReference type="InterPro" id="IPR011333">
    <property type="entry name" value="SKP1/BTB/POZ_sf"/>
</dbReference>
<feature type="domain" description="BTB" evidence="1">
    <location>
        <begin position="16"/>
        <end position="85"/>
    </location>
</feature>
<gene>
    <name evidence="2" type="ORF">CTA1_3005</name>
</gene>
<proteinExistence type="predicted"/>
<dbReference type="EMBL" id="PJEX01000076">
    <property type="protein sequence ID" value="TKW56134.1"/>
    <property type="molecule type" value="Genomic_DNA"/>
</dbReference>
<evidence type="ECO:0000313" key="2">
    <source>
        <dbReference type="EMBL" id="TKW56134.1"/>
    </source>
</evidence>
<dbReference type="Gene3D" id="3.30.710.10">
    <property type="entry name" value="Potassium Channel Kv1.1, Chain A"/>
    <property type="match status" value="1"/>
</dbReference>
<dbReference type="PANTHER" id="PTHR47843">
    <property type="entry name" value="BTB DOMAIN-CONTAINING PROTEIN-RELATED"/>
    <property type="match status" value="1"/>
</dbReference>
<evidence type="ECO:0000313" key="3">
    <source>
        <dbReference type="Proteomes" id="UP000310108"/>
    </source>
</evidence>
<dbReference type="STRING" id="1306861.A0A4U6XK15"/>
<dbReference type="Pfam" id="PF00651">
    <property type="entry name" value="BTB"/>
    <property type="match status" value="1"/>
</dbReference>
<dbReference type="AlphaFoldDB" id="A0A4U6XK15"/>
<dbReference type="InterPro" id="IPR000210">
    <property type="entry name" value="BTB/POZ_dom"/>
</dbReference>
<dbReference type="Proteomes" id="UP000310108">
    <property type="component" value="Unassembled WGS sequence"/>
</dbReference>
<keyword evidence="3" id="KW-1185">Reference proteome</keyword>
<sequence length="266" mass="30499">MSLKRKRDMYEIAQSRVIKFIVGPEKVEFNVHEASVTWLSQPLNALLTNGMQESVDARVVWEDVEPGTFTKLLEYAYSGSFTVPDEEIQPETSKHLSLRGKIKNRQKSTKNLLPHHMYAMEYIEHCNASSASSAIPKAKSGANSSRTIAQSTRHSEEYYLAHARLYVLAEKYGMDGLGALCAEKAWQSLVDNPRESYLVLALTNMFRHVWPRTMPNDAFRTLLLRYAIIHIRWMMSSKTFVQTLNDLPEASHELLTMIPMIYWKAL</sequence>
<evidence type="ECO:0000259" key="1">
    <source>
        <dbReference type="PROSITE" id="PS50097"/>
    </source>
</evidence>
<accession>A0A4U6XK15</accession>
<dbReference type="PROSITE" id="PS50097">
    <property type="entry name" value="BTB"/>
    <property type="match status" value="1"/>
</dbReference>
<dbReference type="SUPFAM" id="SSF54695">
    <property type="entry name" value="POZ domain"/>
    <property type="match status" value="1"/>
</dbReference>
<name>A0A4U6XK15_9PEZI</name>
<organism evidence="2 3">
    <name type="scientific">Colletotrichum tanaceti</name>
    <dbReference type="NCBI Taxonomy" id="1306861"/>
    <lineage>
        <taxon>Eukaryota</taxon>
        <taxon>Fungi</taxon>
        <taxon>Dikarya</taxon>
        <taxon>Ascomycota</taxon>
        <taxon>Pezizomycotina</taxon>
        <taxon>Sordariomycetes</taxon>
        <taxon>Hypocreomycetidae</taxon>
        <taxon>Glomerellales</taxon>
        <taxon>Glomerellaceae</taxon>
        <taxon>Colletotrichum</taxon>
        <taxon>Colletotrichum destructivum species complex</taxon>
    </lineage>
</organism>
<reference evidence="2 3" key="1">
    <citation type="journal article" date="2019" name="PLoS ONE">
        <title>Comparative genome analysis indicates high evolutionary potential of pathogenicity genes in Colletotrichum tanaceti.</title>
        <authorList>
            <person name="Lelwala R.V."/>
            <person name="Korhonen P.K."/>
            <person name="Young N.D."/>
            <person name="Scott J.B."/>
            <person name="Ades P.A."/>
            <person name="Gasser R.B."/>
            <person name="Taylor P.W.J."/>
        </authorList>
    </citation>
    <scope>NUCLEOTIDE SEQUENCE [LARGE SCALE GENOMIC DNA]</scope>
    <source>
        <strain evidence="2">BRIP57314</strain>
    </source>
</reference>